<dbReference type="AlphaFoldDB" id="A0A6J7HYC1"/>
<dbReference type="NCBIfam" id="TIGR00254">
    <property type="entry name" value="GGDEF"/>
    <property type="match status" value="1"/>
</dbReference>
<dbReference type="EMBL" id="CAFBNB010000039">
    <property type="protein sequence ID" value="CAB4923215.1"/>
    <property type="molecule type" value="Genomic_DNA"/>
</dbReference>
<gene>
    <name evidence="3" type="ORF">UFOPK3720_00336</name>
</gene>
<reference evidence="3" key="1">
    <citation type="submission" date="2020-05" db="EMBL/GenBank/DDBJ databases">
        <authorList>
            <person name="Chiriac C."/>
            <person name="Salcher M."/>
            <person name="Ghai R."/>
            <person name="Kavagutti S V."/>
        </authorList>
    </citation>
    <scope>NUCLEOTIDE SEQUENCE</scope>
</reference>
<dbReference type="PANTHER" id="PTHR46663:SF2">
    <property type="entry name" value="GGDEF DOMAIN-CONTAINING PROTEIN"/>
    <property type="match status" value="1"/>
</dbReference>
<feature type="domain" description="GGDEF" evidence="2">
    <location>
        <begin position="295"/>
        <end position="429"/>
    </location>
</feature>
<dbReference type="PANTHER" id="PTHR46663">
    <property type="entry name" value="DIGUANYLATE CYCLASE DGCT-RELATED"/>
    <property type="match status" value="1"/>
</dbReference>
<name>A0A6J7HYC1_9ZZZZ</name>
<dbReference type="PROSITE" id="PS50887">
    <property type="entry name" value="GGDEF"/>
    <property type="match status" value="1"/>
</dbReference>
<dbReference type="InterPro" id="IPR043128">
    <property type="entry name" value="Rev_trsase/Diguanyl_cyclase"/>
</dbReference>
<evidence type="ECO:0000259" key="2">
    <source>
        <dbReference type="PROSITE" id="PS50887"/>
    </source>
</evidence>
<evidence type="ECO:0000313" key="3">
    <source>
        <dbReference type="EMBL" id="CAB4923215.1"/>
    </source>
</evidence>
<dbReference type="Gene3D" id="3.30.70.270">
    <property type="match status" value="1"/>
</dbReference>
<proteinExistence type="predicted"/>
<accession>A0A6J7HYC1</accession>
<dbReference type="Pfam" id="PF00990">
    <property type="entry name" value="GGDEF"/>
    <property type="match status" value="1"/>
</dbReference>
<feature type="coiled-coil region" evidence="1">
    <location>
        <begin position="224"/>
        <end position="251"/>
    </location>
</feature>
<dbReference type="InterPro" id="IPR029787">
    <property type="entry name" value="Nucleotide_cyclase"/>
</dbReference>
<protein>
    <submittedName>
        <fullName evidence="3">Unannotated protein</fullName>
    </submittedName>
</protein>
<keyword evidence="1" id="KW-0175">Coiled coil</keyword>
<dbReference type="CDD" id="cd01949">
    <property type="entry name" value="GGDEF"/>
    <property type="match status" value="1"/>
</dbReference>
<dbReference type="SMART" id="SM00267">
    <property type="entry name" value="GGDEF"/>
    <property type="match status" value="1"/>
</dbReference>
<sequence length="430" mass="46050">MPGPCGTGAASNNLGVAYLRLRMFECAEPHLAEAARLSGDRYGPEYAIQACIDRLTLADLGLTWALELDAANDRDAAFVHAERGWAHAQAAINMAVEGPWPSLLSYGRVLAAGCQALMHPKSPDAGAFTDVGPEIDAAPSGSLVRRALPWLVRARISRLTGDAEGGRDAALAAAAGAAGSDPFMGLLAAREGLLIDGQLQADGMSYSMLMWQQFQTQRKEFVAAHRASIELDRLERQHTEIAQARAALESALVSALAEEEVLQRAANNDPLTGLLNRRAFTRSLANSLSWRDSVSPMAVAFIDLDDFKGINDLHGHSVGDDVLRLVADRLTSCIREGDLLARFGGDEFVALVQVPQDGRSLDEWGLRVLATLAVPSTFGGVERRVSASVGMCIVDPRRLPDVEEIIRQADAAMYAAKGRGAGSVEVRRMG</sequence>
<dbReference type="InterPro" id="IPR052163">
    <property type="entry name" value="DGC-Regulatory_Protein"/>
</dbReference>
<evidence type="ECO:0000256" key="1">
    <source>
        <dbReference type="SAM" id="Coils"/>
    </source>
</evidence>
<dbReference type="SUPFAM" id="SSF55073">
    <property type="entry name" value="Nucleotide cyclase"/>
    <property type="match status" value="1"/>
</dbReference>
<dbReference type="InterPro" id="IPR000160">
    <property type="entry name" value="GGDEF_dom"/>
</dbReference>
<organism evidence="3">
    <name type="scientific">freshwater metagenome</name>
    <dbReference type="NCBI Taxonomy" id="449393"/>
    <lineage>
        <taxon>unclassified sequences</taxon>
        <taxon>metagenomes</taxon>
        <taxon>ecological metagenomes</taxon>
    </lineage>
</organism>